<dbReference type="GO" id="GO:0005096">
    <property type="term" value="F:GTPase activator activity"/>
    <property type="evidence" value="ECO:0007669"/>
    <property type="project" value="UniProtKB-KW"/>
</dbReference>
<feature type="compositionally biased region" description="Basic and acidic residues" evidence="3">
    <location>
        <begin position="465"/>
        <end position="478"/>
    </location>
</feature>
<dbReference type="InterPro" id="IPR008936">
    <property type="entry name" value="Rho_GTPase_activation_prot"/>
</dbReference>
<dbReference type="OrthoDB" id="2157866at2759"/>
<evidence type="ECO:0000259" key="5">
    <source>
        <dbReference type="PROSITE" id="PS50238"/>
    </source>
</evidence>
<dbReference type="InterPro" id="IPR001849">
    <property type="entry name" value="PH_domain"/>
</dbReference>
<feature type="region of interest" description="Disordered" evidence="3">
    <location>
        <begin position="1073"/>
        <end position="1093"/>
    </location>
</feature>
<evidence type="ECO:0000256" key="1">
    <source>
        <dbReference type="ARBA" id="ARBA00022468"/>
    </source>
</evidence>
<feature type="region of interest" description="Disordered" evidence="3">
    <location>
        <begin position="861"/>
        <end position="892"/>
    </location>
</feature>
<feature type="region of interest" description="Disordered" evidence="3">
    <location>
        <begin position="440"/>
        <end position="488"/>
    </location>
</feature>
<accession>A0A9D5CY59</accession>
<dbReference type="InterPro" id="IPR011993">
    <property type="entry name" value="PH-like_dom_sf"/>
</dbReference>
<dbReference type="Gene3D" id="2.30.29.30">
    <property type="entry name" value="Pleckstrin-homology domain (PH domain)/Phosphotyrosine-binding domain (PTB)"/>
    <property type="match status" value="1"/>
</dbReference>
<evidence type="ECO:0000313" key="6">
    <source>
        <dbReference type="EMBL" id="KAJ0982055.1"/>
    </source>
</evidence>
<evidence type="ECO:0000256" key="2">
    <source>
        <dbReference type="SAM" id="Coils"/>
    </source>
</evidence>
<dbReference type="Pfam" id="PF00169">
    <property type="entry name" value="PH"/>
    <property type="match status" value="1"/>
</dbReference>
<dbReference type="CDD" id="cd00159">
    <property type="entry name" value="RhoGAP"/>
    <property type="match status" value="1"/>
</dbReference>
<feature type="compositionally biased region" description="Polar residues" evidence="3">
    <location>
        <begin position="769"/>
        <end position="785"/>
    </location>
</feature>
<keyword evidence="7" id="KW-1185">Reference proteome</keyword>
<feature type="region of interest" description="Disordered" evidence="3">
    <location>
        <begin position="830"/>
        <end position="849"/>
    </location>
</feature>
<feature type="region of interest" description="Disordered" evidence="3">
    <location>
        <begin position="924"/>
        <end position="1045"/>
    </location>
</feature>
<dbReference type="Pfam" id="PF00620">
    <property type="entry name" value="RhoGAP"/>
    <property type="match status" value="1"/>
</dbReference>
<dbReference type="CDD" id="cd00821">
    <property type="entry name" value="PH"/>
    <property type="match status" value="1"/>
</dbReference>
<protein>
    <submittedName>
        <fullName evidence="6">Uncharacterized protein</fullName>
    </submittedName>
</protein>
<evidence type="ECO:0000256" key="3">
    <source>
        <dbReference type="SAM" id="MobiDB-lite"/>
    </source>
</evidence>
<organism evidence="6 7">
    <name type="scientific">Dioscorea zingiberensis</name>
    <dbReference type="NCBI Taxonomy" id="325984"/>
    <lineage>
        <taxon>Eukaryota</taxon>
        <taxon>Viridiplantae</taxon>
        <taxon>Streptophyta</taxon>
        <taxon>Embryophyta</taxon>
        <taxon>Tracheophyta</taxon>
        <taxon>Spermatophyta</taxon>
        <taxon>Magnoliopsida</taxon>
        <taxon>Liliopsida</taxon>
        <taxon>Dioscoreales</taxon>
        <taxon>Dioscoreaceae</taxon>
        <taxon>Dioscorea</taxon>
    </lineage>
</organism>
<feature type="compositionally biased region" description="Polar residues" evidence="3">
    <location>
        <begin position="960"/>
        <end position="981"/>
    </location>
</feature>
<dbReference type="Gene3D" id="1.10.555.10">
    <property type="entry name" value="Rho GTPase activation protein"/>
    <property type="match status" value="1"/>
</dbReference>
<dbReference type="PANTHER" id="PTHR46265:SF2">
    <property type="entry name" value="RHO GTPASE-ACTIVATING PROTEIN 7"/>
    <property type="match status" value="1"/>
</dbReference>
<feature type="compositionally biased region" description="Polar residues" evidence="3">
    <location>
        <begin position="1001"/>
        <end position="1012"/>
    </location>
</feature>
<feature type="region of interest" description="Disordered" evidence="3">
    <location>
        <begin position="769"/>
        <end position="816"/>
    </location>
</feature>
<name>A0A9D5CY59_9LILI</name>
<feature type="compositionally biased region" description="Polar residues" evidence="3">
    <location>
        <begin position="861"/>
        <end position="891"/>
    </location>
</feature>
<dbReference type="InterPro" id="IPR000198">
    <property type="entry name" value="RhoGAP_dom"/>
</dbReference>
<dbReference type="PROSITE" id="PS50003">
    <property type="entry name" value="PH_DOMAIN"/>
    <property type="match status" value="1"/>
</dbReference>
<feature type="domain" description="PH" evidence="4">
    <location>
        <begin position="45"/>
        <end position="152"/>
    </location>
</feature>
<feature type="compositionally biased region" description="Low complexity" evidence="3">
    <location>
        <begin position="1013"/>
        <end position="1023"/>
    </location>
</feature>
<dbReference type="PANTHER" id="PTHR46265">
    <property type="entry name" value="RHO GTPASE-ACTIVATING PROTEIN 7"/>
    <property type="match status" value="1"/>
</dbReference>
<keyword evidence="2" id="KW-0175">Coiled coil</keyword>
<dbReference type="EMBL" id="JAGGNH010000002">
    <property type="protein sequence ID" value="KAJ0982055.1"/>
    <property type="molecule type" value="Genomic_DNA"/>
</dbReference>
<keyword evidence="1" id="KW-0343">GTPase activation</keyword>
<feature type="coiled-coil region" evidence="2">
    <location>
        <begin position="228"/>
        <end position="255"/>
    </location>
</feature>
<feature type="coiled-coil region" evidence="2">
    <location>
        <begin position="600"/>
        <end position="673"/>
    </location>
</feature>
<evidence type="ECO:0000259" key="4">
    <source>
        <dbReference type="PROSITE" id="PS50003"/>
    </source>
</evidence>
<dbReference type="InterPro" id="IPR052799">
    <property type="entry name" value="Rho_GAP_Regulators"/>
</dbReference>
<gene>
    <name evidence="6" type="ORF">J5N97_010310</name>
</gene>
<proteinExistence type="predicted"/>
<dbReference type="SMART" id="SM00233">
    <property type="entry name" value="PH"/>
    <property type="match status" value="1"/>
</dbReference>
<dbReference type="SUPFAM" id="SSF48350">
    <property type="entry name" value="GTPase activation domain, GAP"/>
    <property type="match status" value="1"/>
</dbReference>
<dbReference type="InterPro" id="IPR025757">
    <property type="entry name" value="MIP1_Leuzipper"/>
</dbReference>
<dbReference type="GO" id="GO:0007165">
    <property type="term" value="P:signal transduction"/>
    <property type="evidence" value="ECO:0007669"/>
    <property type="project" value="InterPro"/>
</dbReference>
<feature type="domain" description="Rho-GAP" evidence="5">
    <location>
        <begin position="199"/>
        <end position="398"/>
    </location>
</feature>
<dbReference type="SMART" id="SM00324">
    <property type="entry name" value="RhoGAP"/>
    <property type="match status" value="1"/>
</dbReference>
<evidence type="ECO:0000313" key="7">
    <source>
        <dbReference type="Proteomes" id="UP001085076"/>
    </source>
</evidence>
<sequence>MASSHINENAPQYKNCRCGEGDTNIWTTKTPENLEKQSSKCPNCQVIKSGPLLVSSKGIGWTSWKKRWFILTRTSLVFFRSDPNVPPQKGSEPNLTLGGIDLNNSGSVVVKADKKLLTVLFLDGRDGRTFTLKAETLEDLNEWKTALENALAQAPTAALVMGQSGIFRTDVPDSIEASFEQWRDRRPGKSLVVGRPILLALEDIDGSPSFLEKALRFIEQYGIKVEGILRQSADVEEVERRVQEYEQGKNEFSADEDAHVIGDCIKHVLRELPSSPVPASCCTALVEAYRTDRRSRVDAMRTAISRSFPEPNLRLLQRILKMMRIVASHKVENRMSLSALAACMAPLLLRALLAGDCEVEDDFKMGGDGSFQLLQAAAAANHAQAIVIILLEEYERIFNEDLLLDGSLSSELYTDSEDGDFEDEESTDDDILEDDGYHEADIDADSNHSSSEKHSGSEVGSNLSVDKDSNDHNKDRTSPKARSLPPVAALNAANTPLLNDDIEKPLPTASASFIRHDDLLNVEKNNTGSVVALTSESHLAAGSNLKTTSTMHKSVSHILPSTVAKFNEESTEPSTISRKTTVWGRTAARKNLSMESIDYSSEEEVSIQKLENTKTDLQNKITKEVKGNSILQANLEKRKEELRERRLALEQDVEKLREQLQKERDLRESLESGLMNIRPGQLPITSTADSKTKADLEEIALAEANIINLKHKVSDLRGQLSHQVKLGYASLCESCRQQLYRRHQLDGAREQIEIDSTTIVDQIDDLSKNEYTSSGRGSENVQAQRSDLHQKHELPQNILLKPTSRNDDMSSGISNSSSLKKVVVGTNDLLKNSSTKDENVSSRAGPEDIDVETQDLPYSSIMQPPQKQHLNTTKNNSLSKGSNFASFSEEPTITRKAASKKIASKFDPHSDSYYEKNSAIVVDTQYPRNQMEDSPPMKEETDAETLRSSSSLVSNDDQSIAESLTVSRNTPSTKSFSSAQNVKKVAEDSSALPNRKDLPKQQRNTTNLNSLKSPGSCSGPSSGEATIVGSGSSKKHNLRGEETASVTSSALTKLTSRLAFLKERRVQLVNELQNLEANRTPYPEGPLPGTSST</sequence>
<dbReference type="Proteomes" id="UP001085076">
    <property type="component" value="Miscellaneous, Linkage group lg02"/>
</dbReference>
<dbReference type="AlphaFoldDB" id="A0A9D5CY59"/>
<reference evidence="6" key="2">
    <citation type="journal article" date="2022" name="Hortic Res">
        <title>The genome of Dioscorea zingiberensis sheds light on the biosynthesis, origin and evolution of the medicinally important diosgenin saponins.</title>
        <authorList>
            <person name="Li Y."/>
            <person name="Tan C."/>
            <person name="Li Z."/>
            <person name="Guo J."/>
            <person name="Li S."/>
            <person name="Chen X."/>
            <person name="Wang C."/>
            <person name="Dai X."/>
            <person name="Yang H."/>
            <person name="Song W."/>
            <person name="Hou L."/>
            <person name="Xu J."/>
            <person name="Tong Z."/>
            <person name="Xu A."/>
            <person name="Yuan X."/>
            <person name="Wang W."/>
            <person name="Yang Q."/>
            <person name="Chen L."/>
            <person name="Sun Z."/>
            <person name="Wang K."/>
            <person name="Pan B."/>
            <person name="Chen J."/>
            <person name="Bao Y."/>
            <person name="Liu F."/>
            <person name="Qi X."/>
            <person name="Gang D.R."/>
            <person name="Wen J."/>
            <person name="Li J."/>
        </authorList>
    </citation>
    <scope>NUCLEOTIDE SEQUENCE</scope>
    <source>
        <strain evidence="6">Dzin_1.0</strain>
    </source>
</reference>
<feature type="compositionally biased region" description="Low complexity" evidence="3">
    <location>
        <begin position="948"/>
        <end position="958"/>
    </location>
</feature>
<dbReference type="SUPFAM" id="SSF50729">
    <property type="entry name" value="PH domain-like"/>
    <property type="match status" value="1"/>
</dbReference>
<comment type="caution">
    <text evidence="6">The sequence shown here is derived from an EMBL/GenBank/DDBJ whole genome shotgun (WGS) entry which is preliminary data.</text>
</comment>
<dbReference type="Pfam" id="PF14389">
    <property type="entry name" value="Lzipper-MIP1"/>
    <property type="match status" value="1"/>
</dbReference>
<reference evidence="6" key="1">
    <citation type="submission" date="2021-03" db="EMBL/GenBank/DDBJ databases">
        <authorList>
            <person name="Li Z."/>
            <person name="Yang C."/>
        </authorList>
    </citation>
    <scope>NUCLEOTIDE SEQUENCE</scope>
    <source>
        <strain evidence="6">Dzin_1.0</strain>
        <tissue evidence="6">Leaf</tissue>
    </source>
</reference>
<dbReference type="PROSITE" id="PS50238">
    <property type="entry name" value="RHOGAP"/>
    <property type="match status" value="1"/>
</dbReference>